<dbReference type="Proteomes" id="UP001165524">
    <property type="component" value="Unassembled WGS sequence"/>
</dbReference>
<accession>A0ABT0E503</accession>
<dbReference type="Gene3D" id="1.10.439.10">
    <property type="entry name" value="Penicillin Amidohydrolase, domain 1"/>
    <property type="match status" value="1"/>
</dbReference>
<evidence type="ECO:0000256" key="4">
    <source>
        <dbReference type="ARBA" id="ARBA00038735"/>
    </source>
</evidence>
<dbReference type="InterPro" id="IPR029055">
    <property type="entry name" value="Ntn_hydrolases_N"/>
</dbReference>
<dbReference type="EMBL" id="JALKII010000002">
    <property type="protein sequence ID" value="MCK0536712.1"/>
    <property type="molecule type" value="Genomic_DNA"/>
</dbReference>
<dbReference type="InterPro" id="IPR043147">
    <property type="entry name" value="Penicillin_amidase_A-knob"/>
</dbReference>
<dbReference type="Gene3D" id="2.30.120.10">
    <property type="match status" value="1"/>
</dbReference>
<dbReference type="PANTHER" id="PTHR34218:SF4">
    <property type="entry name" value="ACYL-HOMOSERINE LACTONE ACYLASE QUIP"/>
    <property type="match status" value="1"/>
</dbReference>
<evidence type="ECO:0000256" key="6">
    <source>
        <dbReference type="SAM" id="SignalP"/>
    </source>
</evidence>
<sequence length="1032" mass="111453">MRIRSLLVLLSACSLVMAACGGGGSSRTASAPPIVEPGPEQPGPEQPEHRTPVPVTHPFADHGTVLNILPPGQDDNGGISNLVQEVPGLGDLLAGLLDGGVSELGLAPALFKEPHFDDQLDMYEDLAFSPPGLTDDQLADYFKPAPLLAPDAGNWTRQLTLDVADYQVSIHRDDFGVPHIFGADRDSALFGMGYVTAEDRLFLLDVLRRAGRGELSKFLGPADFSFDMDIAAQAPYRETDRTMQIAQLASKLGDDGALIFRDATAFVDGLNHYVIQARSGLLQVPIEYVGLGVTLQPFVVEDVVAIATLIQGIFAGGGGAEHQNVLRLQALLESVNDEQLACDLWRDMRHANDPESSVTTTLEFATQSPPHIDESACPLSNGFAAHYPGAVMFDAGSFVAHQPLVTEPCGRPGQAECPGLAGALPALPATGVVEAIINSTLELLRGLLSLSDASDIIIPFRPDGAPAGTPIDTMLASTEAPVTLAALDISLAYQARDSALAALDSLSQLREGFPATMSNALLINAEHTASGHPLAVFGPQTSYFVPQLLLEMAVHGGDLHTRGMTFTGLPYVVIGRGPDFAWSATSGNSDLTDIRVLPLCAVGDGSIGNGHYHHGQCQPFDVIEDEWSARWNIAVPGDDPLATGQSVKVSRHVIRSPIYGPVIGFATVDGQPVALASQRSTYFAELDTALPFLRATRNDVFDEQSFREVFNATTGSFNWFYIDHQDISFIHAGQYPRRAEGVHPDLPSWGDGRYDWNGFLSLEEHPQETNPARGYLASWNNRPAPGWWSADDNASYQLVHRNDMLDVRLEALVSAGNVTLAQLTEAMADAAVTDLRGQEIVPTALALLQQGALTSEQNEALTLMEEWIELGAPRRDRDNDGRYDQEQAVALMDAWYPHMIEALLPQVLPLERAGLAPVGRDNAPGAMGSAYQQGYYGYLRRVLEMAMHDSTAPYRALRCAGDEQPQNCRTQLLASLDNALADLGGIAERDNWRVNMLQDSVQHRAIGLAGVRATHWQNRPTFQQAVEFTSAR</sequence>
<proteinExistence type="inferred from homology"/>
<gene>
    <name evidence="7" type="ORF">MU846_03230</name>
</gene>
<comment type="similarity">
    <text evidence="1">Belongs to the peptidase S45 family.</text>
</comment>
<evidence type="ECO:0000256" key="2">
    <source>
        <dbReference type="ARBA" id="ARBA00022801"/>
    </source>
</evidence>
<keyword evidence="2" id="KW-0378">Hydrolase</keyword>
<evidence type="ECO:0000256" key="5">
    <source>
        <dbReference type="SAM" id="MobiDB-lite"/>
    </source>
</evidence>
<keyword evidence="6" id="KW-0732">Signal</keyword>
<feature type="compositionally biased region" description="Pro residues" evidence="5">
    <location>
        <begin position="34"/>
        <end position="45"/>
    </location>
</feature>
<evidence type="ECO:0000313" key="7">
    <source>
        <dbReference type="EMBL" id="MCK0536712.1"/>
    </source>
</evidence>
<comment type="subunit">
    <text evidence="4">Heterodimer of an alpha subunit and a beta subunit processed from the same precursor.</text>
</comment>
<dbReference type="InterPro" id="IPR023343">
    <property type="entry name" value="Penicillin_amidase_dom1"/>
</dbReference>
<dbReference type="InterPro" id="IPR002692">
    <property type="entry name" value="S45"/>
</dbReference>
<dbReference type="Gene3D" id="3.60.20.10">
    <property type="entry name" value="Glutamine Phosphoribosylpyrophosphate, subunit 1, domain 1"/>
    <property type="match status" value="1"/>
</dbReference>
<dbReference type="RefSeq" id="WP_246948376.1">
    <property type="nucleotide sequence ID" value="NZ_JALKII010000002.1"/>
</dbReference>
<dbReference type="InterPro" id="IPR043146">
    <property type="entry name" value="Penicillin_amidase_N_B-knob"/>
</dbReference>
<evidence type="ECO:0000256" key="1">
    <source>
        <dbReference type="ARBA" id="ARBA00006586"/>
    </source>
</evidence>
<reference evidence="7" key="1">
    <citation type="submission" date="2022-04" db="EMBL/GenBank/DDBJ databases">
        <title>Alcanivorax sp. CY1518 draft genome sequence.</title>
        <authorList>
            <person name="Zhao G."/>
            <person name="An M."/>
        </authorList>
    </citation>
    <scope>NUCLEOTIDE SEQUENCE</scope>
    <source>
        <strain evidence="7">CY1518</strain>
    </source>
</reference>
<dbReference type="Pfam" id="PF01804">
    <property type="entry name" value="Penicil_amidase"/>
    <property type="match status" value="1"/>
</dbReference>
<feature type="region of interest" description="Disordered" evidence="5">
    <location>
        <begin position="26"/>
        <end position="53"/>
    </location>
</feature>
<dbReference type="Gene3D" id="1.10.1400.10">
    <property type="match status" value="1"/>
</dbReference>
<feature type="chain" id="PRO_5046978529" evidence="6">
    <location>
        <begin position="19"/>
        <end position="1032"/>
    </location>
</feature>
<comment type="caution">
    <text evidence="7">The sequence shown here is derived from an EMBL/GenBank/DDBJ whole genome shotgun (WGS) entry which is preliminary data.</text>
</comment>
<name>A0ABT0E503_9GAMM</name>
<evidence type="ECO:0000256" key="3">
    <source>
        <dbReference type="ARBA" id="ARBA00023145"/>
    </source>
</evidence>
<evidence type="ECO:0000313" key="8">
    <source>
        <dbReference type="Proteomes" id="UP001165524"/>
    </source>
</evidence>
<dbReference type="SUPFAM" id="SSF56235">
    <property type="entry name" value="N-terminal nucleophile aminohydrolases (Ntn hydrolases)"/>
    <property type="match status" value="1"/>
</dbReference>
<keyword evidence="8" id="KW-1185">Reference proteome</keyword>
<protein>
    <submittedName>
        <fullName evidence="7">Penicillin acylase family protein</fullName>
    </submittedName>
</protein>
<dbReference type="PROSITE" id="PS51257">
    <property type="entry name" value="PROKAR_LIPOPROTEIN"/>
    <property type="match status" value="1"/>
</dbReference>
<dbReference type="PANTHER" id="PTHR34218">
    <property type="entry name" value="PEPTIDASE S45 PENICILLIN AMIDASE"/>
    <property type="match status" value="1"/>
</dbReference>
<feature type="signal peptide" evidence="6">
    <location>
        <begin position="1"/>
        <end position="18"/>
    </location>
</feature>
<organism evidence="7 8">
    <name type="scientific">Alcanivorax quisquiliarum</name>
    <dbReference type="NCBI Taxonomy" id="2933565"/>
    <lineage>
        <taxon>Bacteria</taxon>
        <taxon>Pseudomonadati</taxon>
        <taxon>Pseudomonadota</taxon>
        <taxon>Gammaproteobacteria</taxon>
        <taxon>Oceanospirillales</taxon>
        <taxon>Alcanivoracaceae</taxon>
        <taxon>Alcanivorax</taxon>
    </lineage>
</organism>
<keyword evidence="3" id="KW-0865">Zymogen</keyword>